<evidence type="ECO:0000256" key="7">
    <source>
        <dbReference type="RuleBase" id="RU369030"/>
    </source>
</evidence>
<comment type="catalytic activity">
    <reaction evidence="7">
        <text>a long-chain fatty acid + ATP + CoA = a long-chain fatty acyl-CoA + AMP + diphosphate</text>
        <dbReference type="Rhea" id="RHEA:15421"/>
        <dbReference type="ChEBI" id="CHEBI:30616"/>
        <dbReference type="ChEBI" id="CHEBI:33019"/>
        <dbReference type="ChEBI" id="CHEBI:57287"/>
        <dbReference type="ChEBI" id="CHEBI:57560"/>
        <dbReference type="ChEBI" id="CHEBI:83139"/>
        <dbReference type="ChEBI" id="CHEBI:456215"/>
        <dbReference type="EC" id="6.2.1.3"/>
    </reaction>
</comment>
<dbReference type="STRING" id="69332.A0A388JYR6"/>
<evidence type="ECO:0000313" key="9">
    <source>
        <dbReference type="EMBL" id="GBG62926.1"/>
    </source>
</evidence>
<dbReference type="AlphaFoldDB" id="A0A388JYR6"/>
<feature type="domain" description="AMP-dependent synthetase/ligase" evidence="8">
    <location>
        <begin position="51"/>
        <end position="481"/>
    </location>
</feature>
<comment type="similarity">
    <text evidence="1 7">Belongs to the ATP-dependent AMP-binding enzyme family.</text>
</comment>
<dbReference type="GO" id="GO:0004467">
    <property type="term" value="F:long-chain fatty acid-CoA ligase activity"/>
    <property type="evidence" value="ECO:0007669"/>
    <property type="project" value="UniProtKB-EC"/>
</dbReference>
<dbReference type="InterPro" id="IPR020845">
    <property type="entry name" value="AMP-binding_CS"/>
</dbReference>
<dbReference type="InterPro" id="IPR045311">
    <property type="entry name" value="LC-FACS_euk"/>
</dbReference>
<proteinExistence type="inferred from homology"/>
<evidence type="ECO:0000256" key="1">
    <source>
        <dbReference type="ARBA" id="ARBA00006432"/>
    </source>
</evidence>
<evidence type="ECO:0000256" key="4">
    <source>
        <dbReference type="ARBA" id="ARBA00022832"/>
    </source>
</evidence>
<dbReference type="GO" id="GO:0050832">
    <property type="term" value="P:defense response to fungus"/>
    <property type="evidence" value="ECO:0007669"/>
    <property type="project" value="EnsemblPlants"/>
</dbReference>
<reference evidence="9 10" key="1">
    <citation type="journal article" date="2018" name="Cell">
        <title>The Chara Genome: Secondary Complexity and Implications for Plant Terrestrialization.</title>
        <authorList>
            <person name="Nishiyama T."/>
            <person name="Sakayama H."/>
            <person name="Vries J.D."/>
            <person name="Buschmann H."/>
            <person name="Saint-Marcoux D."/>
            <person name="Ullrich K.K."/>
            <person name="Haas F.B."/>
            <person name="Vanderstraeten L."/>
            <person name="Becker D."/>
            <person name="Lang D."/>
            <person name="Vosolsobe S."/>
            <person name="Rombauts S."/>
            <person name="Wilhelmsson P.K.I."/>
            <person name="Janitza P."/>
            <person name="Kern R."/>
            <person name="Heyl A."/>
            <person name="Rumpler F."/>
            <person name="Villalobos L.I.A.C."/>
            <person name="Clay J.M."/>
            <person name="Skokan R."/>
            <person name="Toyoda A."/>
            <person name="Suzuki Y."/>
            <person name="Kagoshima H."/>
            <person name="Schijlen E."/>
            <person name="Tajeshwar N."/>
            <person name="Catarino B."/>
            <person name="Hetherington A.J."/>
            <person name="Saltykova A."/>
            <person name="Bonnot C."/>
            <person name="Breuninger H."/>
            <person name="Symeonidi A."/>
            <person name="Radhakrishnan G.V."/>
            <person name="Van Nieuwerburgh F."/>
            <person name="Deforce D."/>
            <person name="Chang C."/>
            <person name="Karol K.G."/>
            <person name="Hedrich R."/>
            <person name="Ulvskov P."/>
            <person name="Glockner G."/>
            <person name="Delwiche C.F."/>
            <person name="Petrasek J."/>
            <person name="Van de Peer Y."/>
            <person name="Friml J."/>
            <person name="Beilby M."/>
            <person name="Dolan L."/>
            <person name="Kohara Y."/>
            <person name="Sugano S."/>
            <person name="Fujiyama A."/>
            <person name="Delaux P.-M."/>
            <person name="Quint M."/>
            <person name="TheiBen G."/>
            <person name="Hagemann M."/>
            <person name="Harholt J."/>
            <person name="Dunand C."/>
            <person name="Zachgo S."/>
            <person name="Langdale J."/>
            <person name="Maumus F."/>
            <person name="Straeten D.V.D."/>
            <person name="Gould S.B."/>
            <person name="Rensing S.A."/>
        </authorList>
    </citation>
    <scope>NUCLEOTIDE SEQUENCE [LARGE SCALE GENOMIC DNA]</scope>
    <source>
        <strain evidence="9 10">S276</strain>
    </source>
</reference>
<dbReference type="Gene3D" id="3.40.50.12780">
    <property type="entry name" value="N-terminal domain of ligase-like"/>
    <property type="match status" value="1"/>
</dbReference>
<dbReference type="GO" id="GO:0005783">
    <property type="term" value="C:endoplasmic reticulum"/>
    <property type="evidence" value="ECO:0007669"/>
    <property type="project" value="EnsemblPlants"/>
</dbReference>
<sequence>MAMENASKWIVEVEPANTEASPVAGPVYRSVFAKDGFPSLKGVETCWDIFRSSCEKFPDNELLGHRPNLDGQAQPYVWKTYKEAKAIVDAVGSAFIHIGKKSGQTIGIYGANSPEWVMAMEAVSRQNLIGVPLYDSLGPDAVQFIINHAGVTTAVVQKIKMPVFLDVIPKCGGSLKSVICMGELDSSWKSKAAEQGVDAYSWQEFIDMGKANPVEPNPPKASDISTIMYTSGTTGEPKGVVLSHEALLAVIASCDMYLMKVNFEITAKDVFISYLPLAHILDRTLEEFMIYKGAKIGFWQGDVKLLVHDIGELKPTVFPGVPRIFDRIYQGVTAKVKESGRLKQAMFNWAYNWKLSRLELGIPSSKATPVWNMLVFGKIKQRLGGRVRIIISGAAPIARHVEDFMHVAMCAPVVQGYGLTETCAGNFICIPDQKMAGTVGPPLPNVDVRLEAVPEMNYDPLGNPPRGEICMRGKPLFKGYYKRDDLTKEAIVDGWFHTGDIGEWQPDGSMKIIDRKKNIFKLSQGEYVAVENLENIYGQCSAVEMVWVYGNSFESVLVAVAVPKESALLAWAASAGIEGDYEALCAKAEASKWILQQLTEVGKRGKLKGYELVKTVHLDHRPFDMERDLLTPTFKKKRPQLLKYYKAEVDAMYAEVKKKEVIKPSA</sequence>
<name>A0A388JYR6_CHABU</name>
<dbReference type="GO" id="GO:0016020">
    <property type="term" value="C:membrane"/>
    <property type="evidence" value="ECO:0007669"/>
    <property type="project" value="TreeGrafter"/>
</dbReference>
<comment type="function">
    <text evidence="7">Catalyzes the conversion of long-chain fatty acids to their active form acyl-CoAs for both synthesis of cellular lipids, and degradation via beta-oxidation.</text>
</comment>
<evidence type="ECO:0000313" key="10">
    <source>
        <dbReference type="Proteomes" id="UP000265515"/>
    </source>
</evidence>
<dbReference type="PROSITE" id="PS00455">
    <property type="entry name" value="AMP_BINDING"/>
    <property type="match status" value="1"/>
</dbReference>
<keyword evidence="2 7" id="KW-0436">Ligase</keyword>
<keyword evidence="4 7" id="KW-0276">Fatty acid metabolism</keyword>
<dbReference type="GO" id="GO:0031957">
    <property type="term" value="F:very long-chain fatty acid-CoA ligase activity"/>
    <property type="evidence" value="ECO:0007669"/>
    <property type="project" value="EnsemblPlants"/>
</dbReference>
<dbReference type="SUPFAM" id="SSF56801">
    <property type="entry name" value="Acetyl-CoA synthetase-like"/>
    <property type="match status" value="1"/>
</dbReference>
<dbReference type="OrthoDB" id="1700726at2759"/>
<keyword evidence="5 7" id="KW-0067">ATP-binding</keyword>
<organism evidence="9 10">
    <name type="scientific">Chara braunii</name>
    <name type="common">Braun's stonewort</name>
    <dbReference type="NCBI Taxonomy" id="69332"/>
    <lineage>
        <taxon>Eukaryota</taxon>
        <taxon>Viridiplantae</taxon>
        <taxon>Streptophyta</taxon>
        <taxon>Charophyceae</taxon>
        <taxon>Charales</taxon>
        <taxon>Characeae</taxon>
        <taxon>Chara</taxon>
    </lineage>
</organism>
<dbReference type="InterPro" id="IPR000873">
    <property type="entry name" value="AMP-dep_synth/lig_dom"/>
</dbReference>
<dbReference type="Pfam" id="PF00501">
    <property type="entry name" value="AMP-binding"/>
    <property type="match status" value="1"/>
</dbReference>
<dbReference type="InterPro" id="IPR042099">
    <property type="entry name" value="ANL_N_sf"/>
</dbReference>
<evidence type="ECO:0000256" key="3">
    <source>
        <dbReference type="ARBA" id="ARBA00022741"/>
    </source>
</evidence>
<protein>
    <recommendedName>
        <fullName evidence="6 7">Long-chain-fatty-acid--CoA ligase</fullName>
        <ecNumber evidence="6 7">6.2.1.3</ecNumber>
    </recommendedName>
</protein>
<dbReference type="PANTHER" id="PTHR43272">
    <property type="entry name" value="LONG-CHAIN-FATTY-ACID--COA LIGASE"/>
    <property type="match status" value="1"/>
</dbReference>
<dbReference type="Proteomes" id="UP000265515">
    <property type="component" value="Unassembled WGS sequence"/>
</dbReference>
<comment type="caution">
    <text evidence="9">The sequence shown here is derived from an EMBL/GenBank/DDBJ whole genome shotgun (WGS) entry which is preliminary data.</text>
</comment>
<evidence type="ECO:0000259" key="8">
    <source>
        <dbReference type="Pfam" id="PF00501"/>
    </source>
</evidence>
<gene>
    <name evidence="9" type="ORF">CBR_g34297</name>
</gene>
<dbReference type="EMBL" id="BFEA01000033">
    <property type="protein sequence ID" value="GBG62926.1"/>
    <property type="molecule type" value="Genomic_DNA"/>
</dbReference>
<keyword evidence="7" id="KW-0443">Lipid metabolism</keyword>
<dbReference type="GO" id="GO:0010311">
    <property type="term" value="P:lateral root formation"/>
    <property type="evidence" value="ECO:0007669"/>
    <property type="project" value="EnsemblPlants"/>
</dbReference>
<evidence type="ECO:0000256" key="2">
    <source>
        <dbReference type="ARBA" id="ARBA00022598"/>
    </source>
</evidence>
<keyword evidence="3 7" id="KW-0547">Nucleotide-binding</keyword>
<evidence type="ECO:0000256" key="6">
    <source>
        <dbReference type="ARBA" id="ARBA00026121"/>
    </source>
</evidence>
<keyword evidence="10" id="KW-1185">Reference proteome</keyword>
<dbReference type="CDD" id="cd05927">
    <property type="entry name" value="LC-FACS_euk"/>
    <property type="match status" value="1"/>
</dbReference>
<dbReference type="OMA" id="LECCWDI"/>
<dbReference type="Gramene" id="GBG62926">
    <property type="protein sequence ID" value="GBG62926"/>
    <property type="gene ID" value="CBR_g34297"/>
</dbReference>
<dbReference type="GO" id="GO:0005524">
    <property type="term" value="F:ATP binding"/>
    <property type="evidence" value="ECO:0007669"/>
    <property type="project" value="UniProtKB-KW"/>
</dbReference>
<accession>A0A388JYR6</accession>
<dbReference type="PANTHER" id="PTHR43272:SF3">
    <property type="entry name" value="LONG CHAIN ACYL-COA SYNTHETASE 4"/>
    <property type="match status" value="1"/>
</dbReference>
<dbReference type="EC" id="6.2.1.3" evidence="6 7"/>
<evidence type="ECO:0000256" key="5">
    <source>
        <dbReference type="ARBA" id="ARBA00022840"/>
    </source>
</evidence>